<dbReference type="InterPro" id="IPR037063">
    <property type="entry name" value="PHb_sf"/>
</dbReference>
<dbReference type="HOGENOM" id="CLU_137895_0_0_0"/>
<name>D1AKH3_SEBTE</name>
<reference evidence="2 3" key="2">
    <citation type="journal article" date="2010" name="Stand. Genomic Sci.">
        <title>Complete genome sequence of Sebaldella termitidis type strain (NCTC 11300).</title>
        <authorList>
            <person name="Harmon-Smith M."/>
            <person name="Celia L."/>
            <person name="Chertkov O."/>
            <person name="Lapidus A."/>
            <person name="Copeland A."/>
            <person name="Glavina Del Rio T."/>
            <person name="Nolan M."/>
            <person name="Lucas S."/>
            <person name="Tice H."/>
            <person name="Cheng J.F."/>
            <person name="Han C."/>
            <person name="Detter J.C."/>
            <person name="Bruce D."/>
            <person name="Goodwin L."/>
            <person name="Pitluck S."/>
            <person name="Pati A."/>
            <person name="Liolios K."/>
            <person name="Ivanova N."/>
            <person name="Mavromatis K."/>
            <person name="Mikhailova N."/>
            <person name="Chen A."/>
            <person name="Palaniappan K."/>
            <person name="Land M."/>
            <person name="Hauser L."/>
            <person name="Chang Y.J."/>
            <person name="Jeffries C.D."/>
            <person name="Brettin T."/>
            <person name="Goker M."/>
            <person name="Beck B."/>
            <person name="Bristow J."/>
            <person name="Eisen J.A."/>
            <person name="Markowitz V."/>
            <person name="Hugenholtz P."/>
            <person name="Kyrpides N.C."/>
            <person name="Klenk H.P."/>
            <person name="Chen F."/>
        </authorList>
    </citation>
    <scope>NUCLEOTIDE SEQUENCE [LARGE SCALE GENOMIC DNA]</scope>
    <source>
        <strain evidence="3">ATCC 33386 / NCTC 11300</strain>
    </source>
</reference>
<proteinExistence type="predicted"/>
<keyword evidence="3" id="KW-1185">Reference proteome</keyword>
<sequence length="124" mass="14479">MKETIVARIRGLKESNPELFKDKVEFLMVEDEELLRTYQTSKEIIILTTKRIIFVEILGMTGKTQEYRSISYSRINSFSVETAGTFDFESKVRLWIFDSGVYELEFAKNTDIKPLLRIIGRNSL</sequence>
<evidence type="ECO:0000313" key="3">
    <source>
        <dbReference type="Proteomes" id="UP000000845"/>
    </source>
</evidence>
<dbReference type="InterPro" id="IPR012544">
    <property type="entry name" value="PHb"/>
</dbReference>
<dbReference type="Proteomes" id="UP000000845">
    <property type="component" value="Chromosome"/>
</dbReference>
<protein>
    <recommendedName>
        <fullName evidence="1">Bacterial Pleckstrin homology domain-containing protein</fullName>
    </recommendedName>
</protein>
<dbReference type="Gene3D" id="2.30.29.50">
    <property type="entry name" value="Bacterial Pleckstrin homology domain"/>
    <property type="match status" value="1"/>
</dbReference>
<dbReference type="Pfam" id="PF08000">
    <property type="entry name" value="bPH_1"/>
    <property type="match status" value="1"/>
</dbReference>
<accession>D1AKH3</accession>
<dbReference type="SUPFAM" id="SSF50729">
    <property type="entry name" value="PH domain-like"/>
    <property type="match status" value="1"/>
</dbReference>
<dbReference type="EMBL" id="CP001739">
    <property type="protein sequence ID" value="ACZ09089.1"/>
    <property type="molecule type" value="Genomic_DNA"/>
</dbReference>
<reference evidence="3" key="1">
    <citation type="submission" date="2009-09" db="EMBL/GenBank/DDBJ databases">
        <title>The complete chromosome of Sebaldella termitidis ATCC 33386.</title>
        <authorList>
            <consortium name="US DOE Joint Genome Institute (JGI-PGF)"/>
            <person name="Lucas S."/>
            <person name="Copeland A."/>
            <person name="Lapidus A."/>
            <person name="Glavina del Rio T."/>
            <person name="Dalin E."/>
            <person name="Tice H."/>
            <person name="Bruce D."/>
            <person name="Goodwin L."/>
            <person name="Pitluck S."/>
            <person name="Kyrpides N."/>
            <person name="Mavromatis K."/>
            <person name="Ivanova N."/>
            <person name="Mikhailova N."/>
            <person name="Sims D."/>
            <person name="Meincke L."/>
            <person name="Brettin T."/>
            <person name="Detter J.C."/>
            <person name="Han C."/>
            <person name="Larimer F."/>
            <person name="Land M."/>
            <person name="Hauser L."/>
            <person name="Markowitz V."/>
            <person name="Cheng J.F."/>
            <person name="Hugenholtz P."/>
            <person name="Woyke T."/>
            <person name="Wu D."/>
            <person name="Eisen J.A."/>
        </authorList>
    </citation>
    <scope>NUCLEOTIDE SEQUENCE [LARGE SCALE GENOMIC DNA]</scope>
    <source>
        <strain evidence="3">ATCC 33386 / NCTC 11300</strain>
    </source>
</reference>
<evidence type="ECO:0000259" key="1">
    <source>
        <dbReference type="Pfam" id="PF08000"/>
    </source>
</evidence>
<feature type="domain" description="Bacterial Pleckstrin homology" evidence="1">
    <location>
        <begin position="12"/>
        <end position="119"/>
    </location>
</feature>
<dbReference type="KEGG" id="str:Sterm_2235"/>
<dbReference type="AlphaFoldDB" id="D1AKH3"/>
<organism evidence="2 3">
    <name type="scientific">Sebaldella termitidis (strain ATCC 33386 / NCTC 11300)</name>
    <dbReference type="NCBI Taxonomy" id="526218"/>
    <lineage>
        <taxon>Bacteria</taxon>
        <taxon>Fusobacteriati</taxon>
        <taxon>Fusobacteriota</taxon>
        <taxon>Fusobacteriia</taxon>
        <taxon>Fusobacteriales</taxon>
        <taxon>Leptotrichiaceae</taxon>
        <taxon>Sebaldella</taxon>
    </lineage>
</organism>
<dbReference type="eggNOG" id="ENOG5030WKX">
    <property type="taxonomic scope" value="Bacteria"/>
</dbReference>
<dbReference type="STRING" id="526218.Sterm_2235"/>
<dbReference type="RefSeq" id="WP_012861683.1">
    <property type="nucleotide sequence ID" value="NC_013517.1"/>
</dbReference>
<gene>
    <name evidence="2" type="ordered locus">Sterm_2235</name>
</gene>
<evidence type="ECO:0000313" key="2">
    <source>
        <dbReference type="EMBL" id="ACZ09089.1"/>
    </source>
</evidence>